<sequence length="73" mass="7926">MGLIMDIAPLHWIAAGAREGSDEFFGQDEHRIDRTGFAEERDWFGAGGDGLVLTPVQTGALVDLAETSYALIF</sequence>
<protein>
    <submittedName>
        <fullName evidence="1">Uncharacterized protein</fullName>
    </submittedName>
</protein>
<keyword evidence="2" id="KW-1185">Reference proteome</keyword>
<dbReference type="Proteomes" id="UP000238137">
    <property type="component" value="Unassembled WGS sequence"/>
</dbReference>
<proteinExistence type="predicted"/>
<dbReference type="EMBL" id="PXNQ02000004">
    <property type="protein sequence ID" value="RNF34837.1"/>
    <property type="molecule type" value="Genomic_DNA"/>
</dbReference>
<evidence type="ECO:0000313" key="2">
    <source>
        <dbReference type="Proteomes" id="UP000238137"/>
    </source>
</evidence>
<reference evidence="1" key="1">
    <citation type="submission" date="2018-05" db="EMBL/GenBank/DDBJ databases">
        <title>Reclassification of Methylarcula marina and Methylarcula terricola as Paracoccus methylarcula sp.nov., comb.nov. and Paracoccus terricola comb.nov.</title>
        <authorList>
            <person name="Shmareva M.N."/>
            <person name="Doronina N.V."/>
            <person name="Vasilenko O.V."/>
            <person name="Tarlachkov S.V."/>
            <person name="Trotsenko Y.A."/>
        </authorList>
    </citation>
    <scope>NUCLEOTIDE SEQUENCE [LARGE SCALE GENOMIC DNA]</scope>
    <source>
        <strain evidence="1">VKM B-2159</strain>
    </source>
</reference>
<comment type="caution">
    <text evidence="1">The sequence shown here is derived from an EMBL/GenBank/DDBJ whole genome shotgun (WGS) entry which is preliminary data.</text>
</comment>
<evidence type="ECO:0000313" key="1">
    <source>
        <dbReference type="EMBL" id="RNF34837.1"/>
    </source>
</evidence>
<accession>A0A422QXY6</accession>
<gene>
    <name evidence="1" type="ORF">A7A09_007455</name>
</gene>
<dbReference type="AlphaFoldDB" id="A0A422QXY6"/>
<name>A0A422QXY6_9RHOB</name>
<organism evidence="1 2">
    <name type="scientific">Paracoccus methylarcula</name>
    <dbReference type="NCBI Taxonomy" id="72022"/>
    <lineage>
        <taxon>Bacteria</taxon>
        <taxon>Pseudomonadati</taxon>
        <taxon>Pseudomonadota</taxon>
        <taxon>Alphaproteobacteria</taxon>
        <taxon>Rhodobacterales</taxon>
        <taxon>Paracoccaceae</taxon>
        <taxon>Paracoccus</taxon>
    </lineage>
</organism>